<feature type="compositionally biased region" description="Basic and acidic residues" evidence="1">
    <location>
        <begin position="48"/>
        <end position="64"/>
    </location>
</feature>
<evidence type="ECO:0000313" key="3">
    <source>
        <dbReference type="Proteomes" id="UP000183567"/>
    </source>
</evidence>
<name>A0A1J8QIC4_9AGAM</name>
<keyword evidence="3" id="KW-1185">Reference proteome</keyword>
<feature type="non-terminal residue" evidence="2">
    <location>
        <position position="1"/>
    </location>
</feature>
<protein>
    <submittedName>
        <fullName evidence="2">Uncharacterized protein</fullName>
    </submittedName>
</protein>
<feature type="region of interest" description="Disordered" evidence="1">
    <location>
        <begin position="36"/>
        <end position="71"/>
    </location>
</feature>
<gene>
    <name evidence="2" type="ORF">AZE42_06681</name>
</gene>
<dbReference type="EMBL" id="LVVM01000566">
    <property type="protein sequence ID" value="OJA20391.1"/>
    <property type="molecule type" value="Genomic_DNA"/>
</dbReference>
<dbReference type="Proteomes" id="UP000183567">
    <property type="component" value="Unassembled WGS sequence"/>
</dbReference>
<dbReference type="OrthoDB" id="10420101at2759"/>
<comment type="caution">
    <text evidence="2">The sequence shown here is derived from an EMBL/GenBank/DDBJ whole genome shotgun (WGS) entry which is preliminary data.</text>
</comment>
<reference evidence="2 3" key="1">
    <citation type="submission" date="2016-03" db="EMBL/GenBank/DDBJ databases">
        <title>Comparative genomics of the ectomycorrhizal sister species Rhizopogon vinicolor and Rhizopogon vesiculosus (Basidiomycota: Boletales) reveals a divergence of the mating type B locus.</title>
        <authorList>
            <person name="Mujic A.B."/>
            <person name="Kuo A."/>
            <person name="Tritt A."/>
            <person name="Lipzen A."/>
            <person name="Chen C."/>
            <person name="Johnson J."/>
            <person name="Sharma A."/>
            <person name="Barry K."/>
            <person name="Grigoriev I.V."/>
            <person name="Spatafora J.W."/>
        </authorList>
    </citation>
    <scope>NUCLEOTIDE SEQUENCE [LARGE SCALE GENOMIC DNA]</scope>
    <source>
        <strain evidence="2 3">AM-OR11-056</strain>
    </source>
</reference>
<dbReference type="AlphaFoldDB" id="A0A1J8QIC4"/>
<organism evidence="2 3">
    <name type="scientific">Rhizopogon vesiculosus</name>
    <dbReference type="NCBI Taxonomy" id="180088"/>
    <lineage>
        <taxon>Eukaryota</taxon>
        <taxon>Fungi</taxon>
        <taxon>Dikarya</taxon>
        <taxon>Basidiomycota</taxon>
        <taxon>Agaricomycotina</taxon>
        <taxon>Agaricomycetes</taxon>
        <taxon>Agaricomycetidae</taxon>
        <taxon>Boletales</taxon>
        <taxon>Suillineae</taxon>
        <taxon>Rhizopogonaceae</taxon>
        <taxon>Rhizopogon</taxon>
    </lineage>
</organism>
<evidence type="ECO:0000256" key="1">
    <source>
        <dbReference type="SAM" id="MobiDB-lite"/>
    </source>
</evidence>
<proteinExistence type="predicted"/>
<accession>A0A1J8QIC4</accession>
<sequence>FDTFGADIQQVKILRPGLSIARSGFKRRNAREGSFDILGTGSGSAHAETGETGRAENRAKRVESKGTSSGP</sequence>
<evidence type="ECO:0000313" key="2">
    <source>
        <dbReference type="EMBL" id="OJA20391.1"/>
    </source>
</evidence>